<reference evidence="3" key="1">
    <citation type="submission" date="2017-08" db="EMBL/GenBank/DDBJ databases">
        <authorList>
            <person name="Polle J.E."/>
            <person name="Barry K."/>
            <person name="Cushman J."/>
            <person name="Schmutz J."/>
            <person name="Tran D."/>
            <person name="Hathwaick L.T."/>
            <person name="Yim W.C."/>
            <person name="Jenkins J."/>
            <person name="Mckie-Krisberg Z.M."/>
            <person name="Prochnik S."/>
            <person name="Lindquist E."/>
            <person name="Dockter R.B."/>
            <person name="Adam C."/>
            <person name="Molina H."/>
            <person name="Bunkerborg J."/>
            <person name="Jin E."/>
            <person name="Buchheim M."/>
            <person name="Magnuson J."/>
        </authorList>
    </citation>
    <scope>NUCLEOTIDE SEQUENCE</scope>
    <source>
        <strain evidence="3">CCAP 19/18</strain>
    </source>
</reference>
<evidence type="ECO:0000259" key="2">
    <source>
        <dbReference type="PROSITE" id="PS51746"/>
    </source>
</evidence>
<feature type="region of interest" description="Disordered" evidence="1">
    <location>
        <begin position="285"/>
        <end position="313"/>
    </location>
</feature>
<dbReference type="InterPro" id="IPR015655">
    <property type="entry name" value="PP2C"/>
</dbReference>
<evidence type="ECO:0000256" key="1">
    <source>
        <dbReference type="SAM" id="MobiDB-lite"/>
    </source>
</evidence>
<protein>
    <recommendedName>
        <fullName evidence="2">PPM-type phosphatase domain-containing protein</fullName>
    </recommendedName>
</protein>
<proteinExistence type="predicted"/>
<feature type="compositionally biased region" description="Low complexity" evidence="1">
    <location>
        <begin position="359"/>
        <end position="372"/>
    </location>
</feature>
<feature type="region of interest" description="Disordered" evidence="1">
    <location>
        <begin position="238"/>
        <end position="267"/>
    </location>
</feature>
<feature type="compositionally biased region" description="Polar residues" evidence="1">
    <location>
        <begin position="449"/>
        <end position="468"/>
    </location>
</feature>
<evidence type="ECO:0000313" key="3">
    <source>
        <dbReference type="EMBL" id="KAF5831437.1"/>
    </source>
</evidence>
<name>A0ABQ7GA12_DUNSA</name>
<feature type="compositionally biased region" description="Polar residues" evidence="1">
    <location>
        <begin position="326"/>
        <end position="341"/>
    </location>
</feature>
<dbReference type="InterPro" id="IPR036457">
    <property type="entry name" value="PPM-type-like_dom_sf"/>
</dbReference>
<dbReference type="Gene3D" id="3.60.40.10">
    <property type="entry name" value="PPM-type phosphatase domain"/>
    <property type="match status" value="1"/>
</dbReference>
<dbReference type="SUPFAM" id="SSF81606">
    <property type="entry name" value="PP2C-like"/>
    <property type="match status" value="1"/>
</dbReference>
<comment type="caution">
    <text evidence="3">The sequence shown here is derived from an EMBL/GenBank/DDBJ whole genome shotgun (WGS) entry which is preliminary data.</text>
</comment>
<dbReference type="EMBL" id="MU069949">
    <property type="protein sequence ID" value="KAF5831437.1"/>
    <property type="molecule type" value="Genomic_DNA"/>
</dbReference>
<dbReference type="Proteomes" id="UP000815325">
    <property type="component" value="Unassembled WGS sequence"/>
</dbReference>
<keyword evidence="4" id="KW-1185">Reference proteome</keyword>
<dbReference type="PROSITE" id="PS51746">
    <property type="entry name" value="PPM_2"/>
    <property type="match status" value="1"/>
</dbReference>
<evidence type="ECO:0000313" key="4">
    <source>
        <dbReference type="Proteomes" id="UP000815325"/>
    </source>
</evidence>
<accession>A0ABQ7GA12</accession>
<feature type="region of interest" description="Disordered" evidence="1">
    <location>
        <begin position="439"/>
        <end position="477"/>
    </location>
</feature>
<dbReference type="PANTHER" id="PTHR47992">
    <property type="entry name" value="PROTEIN PHOSPHATASE"/>
    <property type="match status" value="1"/>
</dbReference>
<feature type="region of interest" description="Disordered" evidence="1">
    <location>
        <begin position="326"/>
        <end position="405"/>
    </location>
</feature>
<dbReference type="Pfam" id="PF00481">
    <property type="entry name" value="PP2C"/>
    <property type="match status" value="1"/>
</dbReference>
<organism evidence="3 4">
    <name type="scientific">Dunaliella salina</name>
    <name type="common">Green alga</name>
    <name type="synonym">Protococcus salinus</name>
    <dbReference type="NCBI Taxonomy" id="3046"/>
    <lineage>
        <taxon>Eukaryota</taxon>
        <taxon>Viridiplantae</taxon>
        <taxon>Chlorophyta</taxon>
        <taxon>core chlorophytes</taxon>
        <taxon>Chlorophyceae</taxon>
        <taxon>CS clade</taxon>
        <taxon>Chlamydomonadales</taxon>
        <taxon>Dunaliellaceae</taxon>
        <taxon>Dunaliella</taxon>
    </lineage>
</organism>
<sequence>MGTAVQGVETGSRYVNLPHTHHATASRVVKGEDVLVVHPLSIFPPGSAMMYMGPAKPGEPGVGPLRIWPGGLCVARSIGDLDAGPEIVPVPHIRQVMMPPQGCRLILASDGLWDLMSYSKAVTMTRAKPTSAATAALIQVVSRDLRVMDDASIVVVDMLPNERTSFPTVALRSNPGGTKKKSKSGGLFSCFKPETEEPDSRDATGVGHLQFLSNVDCLLEYPGLRNMLNRTSLNKSTARRISEARHSQTGPVDFTLHGGKRGKAEHASPNCVPLLYPSCSLAGSKTDPVSPRHCSSAENTVHAELPSHPASTAKGLTPLEQALQGENSALSTPSPDSSEQLSGSNAGGSSRGGKSRFLYQQYQQQQQQQQQQRSSSLQGQLWSPSSLEDVAEDEPGGASQPAHVNRMQYRVVKKVEVEAGGLPGGKAIRTVELAGGGGVEQIGEQQLGTSGPSAHASQGGHQSRSSRPPTGDSVLSEGEVTVHEGQGALAALQQKQQQEIQQQ</sequence>
<feature type="compositionally biased region" description="Polar residues" evidence="1">
    <location>
        <begin position="373"/>
        <end position="386"/>
    </location>
</feature>
<dbReference type="InterPro" id="IPR001932">
    <property type="entry name" value="PPM-type_phosphatase-like_dom"/>
</dbReference>
<gene>
    <name evidence="3" type="ORF">DUNSADRAFT_13145</name>
</gene>
<feature type="domain" description="PPM-type phosphatase" evidence="2">
    <location>
        <begin position="1"/>
        <end position="158"/>
    </location>
</feature>